<dbReference type="SUPFAM" id="SSF54631">
    <property type="entry name" value="CBS-domain pair"/>
    <property type="match status" value="1"/>
</dbReference>
<evidence type="ECO:0000313" key="7">
    <source>
        <dbReference type="Proteomes" id="UP000019443"/>
    </source>
</evidence>
<evidence type="ECO:0000256" key="4">
    <source>
        <dbReference type="PROSITE-ProRule" id="PRU00703"/>
    </source>
</evidence>
<sequence length="247" mass="27439">MIQGVLTLAERSAKSVMTPRMDIDWLDLDAPRAELRHRILDLGHSRFPVARGSLDNFIGIASARDLLRDIIVDGAINPERSIRQPLVVHESISALKLMEQLRQSSQAVAIVLDEYGDLEGMVTPTDLLEAIAGEFPDEDEEKLTIERGEDGSLTVDGWIDIRHAPRLLDADLIDETDRYSTLAGFILWHLGHLPHEGEGFTAGEPPSRSSNWTAATSTRCASSVSRKLHNQGKLHGVVCQPVWQIRR</sequence>
<dbReference type="PANTHER" id="PTHR22777">
    <property type="entry name" value="HEMOLYSIN-RELATED"/>
    <property type="match status" value="1"/>
</dbReference>
<evidence type="ECO:0000256" key="2">
    <source>
        <dbReference type="ARBA" id="ARBA00022737"/>
    </source>
</evidence>
<dbReference type="EMBL" id="HG916852">
    <property type="protein sequence ID" value="CDM56839.1"/>
    <property type="molecule type" value="Genomic_DNA"/>
</dbReference>
<dbReference type="InterPro" id="IPR005170">
    <property type="entry name" value="Transptr-assoc_dom"/>
</dbReference>
<dbReference type="PANTHER" id="PTHR22777:SF17">
    <property type="entry name" value="UPF0053 PROTEIN SLL0260"/>
    <property type="match status" value="1"/>
</dbReference>
<evidence type="ECO:0000313" key="6">
    <source>
        <dbReference type="EMBL" id="CDM56839.1"/>
    </source>
</evidence>
<dbReference type="InterPro" id="IPR036318">
    <property type="entry name" value="FAD-bd_PCMH-like_sf"/>
</dbReference>
<comment type="similarity">
    <text evidence="1">Belongs to the UPF0053 family. Hemolysin C subfamily.</text>
</comment>
<feature type="domain" description="CBS" evidence="5">
    <location>
        <begin position="17"/>
        <end position="79"/>
    </location>
</feature>
<dbReference type="InterPro" id="IPR000644">
    <property type="entry name" value="CBS_dom"/>
</dbReference>
<dbReference type="Pfam" id="PF00571">
    <property type="entry name" value="CBS"/>
    <property type="match status" value="2"/>
</dbReference>
<keyword evidence="2" id="KW-0677">Repeat</keyword>
<dbReference type="RefSeq" id="WP_051166740.1">
    <property type="nucleotide sequence ID" value="NZ_ATTO01000067.1"/>
</dbReference>
<reference evidence="6" key="1">
    <citation type="submission" date="2013-11" db="EMBL/GenBank/DDBJ databases">
        <title>Draft genome sequence of the broad-host-range Rhizobium sp. LPU83 strain, a member of the low-genetic diversity Oregon-like Rhizobium sp. group.</title>
        <authorList>
            <person name="Wibberg D."/>
            <person name="Puehler A."/>
            <person name="Schlueter A."/>
        </authorList>
    </citation>
    <scope>NUCLEOTIDE SEQUENCE [LARGE SCALE GENOMIC DNA]</scope>
    <source>
        <strain evidence="6">LPU83</strain>
    </source>
</reference>
<dbReference type="Proteomes" id="UP000019443">
    <property type="component" value="Chromosome"/>
</dbReference>
<feature type="domain" description="CBS" evidence="5">
    <location>
        <begin position="81"/>
        <end position="138"/>
    </location>
</feature>
<keyword evidence="7" id="KW-1185">Reference proteome</keyword>
<dbReference type="GO" id="GO:0050660">
    <property type="term" value="F:flavin adenine dinucleotide binding"/>
    <property type="evidence" value="ECO:0007669"/>
    <property type="project" value="InterPro"/>
</dbReference>
<evidence type="ECO:0000256" key="1">
    <source>
        <dbReference type="ARBA" id="ARBA00006446"/>
    </source>
</evidence>
<dbReference type="SUPFAM" id="SSF56176">
    <property type="entry name" value="FAD-binding/transporter-associated domain-like"/>
    <property type="match status" value="1"/>
</dbReference>
<dbReference type="HOGENOM" id="CLU_015237_3_0_5"/>
<dbReference type="CDD" id="cd04590">
    <property type="entry name" value="CBS_pair_CorC_HlyC_assoc"/>
    <property type="match status" value="1"/>
</dbReference>
<dbReference type="Gene3D" id="3.10.580.10">
    <property type="entry name" value="CBS-domain"/>
    <property type="match status" value="1"/>
</dbReference>
<dbReference type="eggNOG" id="COG1253">
    <property type="taxonomic scope" value="Bacteria"/>
</dbReference>
<dbReference type="SMART" id="SM01091">
    <property type="entry name" value="CorC_HlyC"/>
    <property type="match status" value="1"/>
</dbReference>
<name>W6R7C3_9HYPH</name>
<dbReference type="InterPro" id="IPR016169">
    <property type="entry name" value="FAD-bd_PCMH_sub2"/>
</dbReference>
<accession>W6R7C3</accession>
<protein>
    <submittedName>
        <fullName evidence="6">Magnesium and cobalt efflux protein corC</fullName>
    </submittedName>
</protein>
<dbReference type="AlphaFoldDB" id="W6R7C3"/>
<dbReference type="GO" id="GO:0005886">
    <property type="term" value="C:plasma membrane"/>
    <property type="evidence" value="ECO:0007669"/>
    <property type="project" value="TreeGrafter"/>
</dbReference>
<dbReference type="KEGG" id="rhl:LPU83_1165"/>
<dbReference type="InterPro" id="IPR046342">
    <property type="entry name" value="CBS_dom_sf"/>
</dbReference>
<dbReference type="Pfam" id="PF03471">
    <property type="entry name" value="CorC_HlyC"/>
    <property type="match status" value="1"/>
</dbReference>
<proteinExistence type="inferred from homology"/>
<keyword evidence="3 4" id="KW-0129">CBS domain</keyword>
<gene>
    <name evidence="6" type="ORF">LPU83_1165</name>
</gene>
<evidence type="ECO:0000256" key="3">
    <source>
        <dbReference type="ARBA" id="ARBA00023122"/>
    </source>
</evidence>
<organism evidence="6 7">
    <name type="scientific">Rhizobium favelukesii</name>
    <dbReference type="NCBI Taxonomy" id="348824"/>
    <lineage>
        <taxon>Bacteria</taxon>
        <taxon>Pseudomonadati</taxon>
        <taxon>Pseudomonadota</taxon>
        <taxon>Alphaproteobacteria</taxon>
        <taxon>Hyphomicrobiales</taxon>
        <taxon>Rhizobiaceae</taxon>
        <taxon>Rhizobium/Agrobacterium group</taxon>
        <taxon>Rhizobium</taxon>
    </lineage>
</organism>
<evidence type="ECO:0000259" key="5">
    <source>
        <dbReference type="PROSITE" id="PS51371"/>
    </source>
</evidence>
<dbReference type="InterPro" id="IPR044751">
    <property type="entry name" value="Ion_transp-like_CBS"/>
</dbReference>
<dbReference type="PATRIC" id="fig|348824.6.peg.1257"/>
<dbReference type="PROSITE" id="PS51371">
    <property type="entry name" value="CBS"/>
    <property type="match status" value="2"/>
</dbReference>
<dbReference type="Gene3D" id="3.30.465.10">
    <property type="match status" value="1"/>
</dbReference>